<dbReference type="InterPro" id="IPR029063">
    <property type="entry name" value="SAM-dependent_MTases_sf"/>
</dbReference>
<dbReference type="Pfam" id="PF08241">
    <property type="entry name" value="Methyltransf_11"/>
    <property type="match status" value="1"/>
</dbReference>
<evidence type="ECO:0000256" key="5">
    <source>
        <dbReference type="PROSITE-ProRule" id="PRU01022"/>
    </source>
</evidence>
<dbReference type="GO" id="GO:0003838">
    <property type="term" value="F:sterol 24-C-methyltransferase activity"/>
    <property type="evidence" value="ECO:0007669"/>
    <property type="project" value="TreeGrafter"/>
</dbReference>
<comment type="similarity">
    <text evidence="4 5">Belongs to the class I-like SAM-binding methyltransferase superfamily. Erg6/SMT family.</text>
</comment>
<dbReference type="PROSITE" id="PS51685">
    <property type="entry name" value="SAM_MT_ERG6_SMT"/>
    <property type="match status" value="1"/>
</dbReference>
<evidence type="ECO:0000313" key="7">
    <source>
        <dbReference type="Proteomes" id="UP000887574"/>
    </source>
</evidence>
<evidence type="ECO:0000259" key="6">
    <source>
        <dbReference type="PROSITE" id="PS51685"/>
    </source>
</evidence>
<keyword evidence="3 5" id="KW-0949">S-adenosyl-L-methionine</keyword>
<evidence type="ECO:0000256" key="2">
    <source>
        <dbReference type="ARBA" id="ARBA00022679"/>
    </source>
</evidence>
<keyword evidence="1 5" id="KW-0489">Methyltransferase</keyword>
<sequence length="313" mass="35317">MYCILESAEKMKTFTEEHKRLYNEAKMVSNDYGQVTTHYYSVMAKVIEEYFNGNFHFVPPPKCADKNGRRRQKAQYKIKLEEALSVLHQRIGQCLRLEQGKHCLDIGCGIGGVIEDLAITQATFTGLTISPEEVEMGNANFQKQSISSTCRIVQADCLQGIPVETASQDAAYAIYSLKYFPDLQPIIEEVARVLKPGGLFLIYDLVKTSKYDKSNEEHRKLLDGLEFACGMPCLHSRQDLVDSMMDFDLVESVDLSAESGHPFYYCFNSSTLFMWLVRSPIVKHLVKIGQFCVSYLQASTFSTKSSSQAPSTK</sequence>
<dbReference type="InterPro" id="IPR013216">
    <property type="entry name" value="Methyltransf_11"/>
</dbReference>
<dbReference type="PANTHER" id="PTHR44068:SF1">
    <property type="entry name" value="HYPOTHETICAL LOC100005854"/>
    <property type="match status" value="1"/>
</dbReference>
<dbReference type="GO" id="GO:0005783">
    <property type="term" value="C:endoplasmic reticulum"/>
    <property type="evidence" value="ECO:0007669"/>
    <property type="project" value="TreeGrafter"/>
</dbReference>
<evidence type="ECO:0000256" key="4">
    <source>
        <dbReference type="ARBA" id="ARBA00038188"/>
    </source>
</evidence>
<dbReference type="GO" id="GO:0032259">
    <property type="term" value="P:methylation"/>
    <property type="evidence" value="ECO:0007669"/>
    <property type="project" value="UniProtKB-KW"/>
</dbReference>
<evidence type="ECO:0000313" key="8">
    <source>
        <dbReference type="WBParaSite" id="jg11716"/>
    </source>
</evidence>
<dbReference type="CDD" id="cd02440">
    <property type="entry name" value="AdoMet_MTases"/>
    <property type="match status" value="1"/>
</dbReference>
<name>A0A915CSD4_9BILA</name>
<keyword evidence="2 5" id="KW-0808">Transferase</keyword>
<dbReference type="WBParaSite" id="jg11716">
    <property type="protein sequence ID" value="jg11716"/>
    <property type="gene ID" value="jg11716"/>
</dbReference>
<accession>A0A915CSD4</accession>
<evidence type="ECO:0000256" key="1">
    <source>
        <dbReference type="ARBA" id="ARBA00022603"/>
    </source>
</evidence>
<dbReference type="PANTHER" id="PTHR44068">
    <property type="entry name" value="ZGC:194242"/>
    <property type="match status" value="1"/>
</dbReference>
<dbReference type="InterPro" id="IPR030384">
    <property type="entry name" value="MeTrfase_SMT"/>
</dbReference>
<dbReference type="Proteomes" id="UP000887574">
    <property type="component" value="Unplaced"/>
</dbReference>
<dbReference type="Gene3D" id="3.40.50.150">
    <property type="entry name" value="Vaccinia Virus protein VP39"/>
    <property type="match status" value="1"/>
</dbReference>
<dbReference type="InterPro" id="IPR050447">
    <property type="entry name" value="Erg6_SMT_methyltransf"/>
</dbReference>
<evidence type="ECO:0000256" key="3">
    <source>
        <dbReference type="ARBA" id="ARBA00022691"/>
    </source>
</evidence>
<dbReference type="AlphaFoldDB" id="A0A915CSD4"/>
<keyword evidence="7" id="KW-1185">Reference proteome</keyword>
<organism evidence="7 8">
    <name type="scientific">Ditylenchus dipsaci</name>
    <dbReference type="NCBI Taxonomy" id="166011"/>
    <lineage>
        <taxon>Eukaryota</taxon>
        <taxon>Metazoa</taxon>
        <taxon>Ecdysozoa</taxon>
        <taxon>Nematoda</taxon>
        <taxon>Chromadorea</taxon>
        <taxon>Rhabditida</taxon>
        <taxon>Tylenchina</taxon>
        <taxon>Tylenchomorpha</taxon>
        <taxon>Sphaerularioidea</taxon>
        <taxon>Anguinidae</taxon>
        <taxon>Anguininae</taxon>
        <taxon>Ditylenchus</taxon>
    </lineage>
</organism>
<dbReference type="SUPFAM" id="SSF53335">
    <property type="entry name" value="S-adenosyl-L-methionine-dependent methyltransferases"/>
    <property type="match status" value="1"/>
</dbReference>
<feature type="domain" description="SAM-dependent methyltransferase Erg6/SMT-type" evidence="6">
    <location>
        <begin position="39"/>
        <end position="313"/>
    </location>
</feature>
<protein>
    <submittedName>
        <fullName evidence="8">SAM-dependent methyltransferase Erg6/SMT-type domain-containing protein</fullName>
    </submittedName>
</protein>
<proteinExistence type="inferred from homology"/>
<reference evidence="8" key="1">
    <citation type="submission" date="2022-11" db="UniProtKB">
        <authorList>
            <consortium name="WormBaseParasite"/>
        </authorList>
    </citation>
    <scope>IDENTIFICATION</scope>
</reference>
<dbReference type="GO" id="GO:0016126">
    <property type="term" value="P:sterol biosynthetic process"/>
    <property type="evidence" value="ECO:0007669"/>
    <property type="project" value="TreeGrafter"/>
</dbReference>